<dbReference type="Proteomes" id="UP001492541">
    <property type="component" value="Chromosome"/>
</dbReference>
<dbReference type="GeneID" id="90448613"/>
<comment type="similarity">
    <text evidence="1">Belongs to the RutC family.</text>
</comment>
<dbReference type="Pfam" id="PF01042">
    <property type="entry name" value="Ribonuc_L-PSP"/>
    <property type="match status" value="1"/>
</dbReference>
<evidence type="ECO:0000313" key="2">
    <source>
        <dbReference type="EMBL" id="XAT64345.1"/>
    </source>
</evidence>
<dbReference type="CDD" id="cd00448">
    <property type="entry name" value="YjgF_YER057c_UK114_family"/>
    <property type="match status" value="1"/>
</dbReference>
<dbReference type="PANTHER" id="PTHR11803:SF39">
    <property type="entry name" value="2-IMINOBUTANOATE_2-IMINOPROPANOATE DEAMINASE"/>
    <property type="match status" value="1"/>
</dbReference>
<keyword evidence="3" id="KW-1185">Reference proteome</keyword>
<organism evidence="2 3">
    <name type="scientific">Geoglobus acetivorans</name>
    <dbReference type="NCBI Taxonomy" id="565033"/>
    <lineage>
        <taxon>Archaea</taxon>
        <taxon>Methanobacteriati</taxon>
        <taxon>Methanobacteriota</taxon>
        <taxon>Archaeoglobi</taxon>
        <taxon>Archaeoglobales</taxon>
        <taxon>Archaeoglobaceae</taxon>
        <taxon>Geoglobus</taxon>
    </lineage>
</organism>
<dbReference type="Gene3D" id="3.30.1330.40">
    <property type="entry name" value="RutC-like"/>
    <property type="match status" value="1"/>
</dbReference>
<dbReference type="EMBL" id="CP087714">
    <property type="protein sequence ID" value="XAT64345.1"/>
    <property type="molecule type" value="Genomic_DNA"/>
</dbReference>
<evidence type="ECO:0000313" key="3">
    <source>
        <dbReference type="Proteomes" id="UP001492541"/>
    </source>
</evidence>
<sequence>MKRINSEDVPKAGPYSHAVEAGNLIFLSGQIPPENVNNAEFEEKVERTLENVGKILAAAGADFSQVVKVTVYLKDVSKFGRFNEVYRRYFSHEPARSVVEVSALPKNAELMIEVIALKDG</sequence>
<keyword evidence="2" id="KW-0378">Hydrolase</keyword>
<dbReference type="SUPFAM" id="SSF55298">
    <property type="entry name" value="YjgF-like"/>
    <property type="match status" value="1"/>
</dbReference>
<dbReference type="GO" id="GO:0016787">
    <property type="term" value="F:hydrolase activity"/>
    <property type="evidence" value="ECO:0007669"/>
    <property type="project" value="UniProtKB-KW"/>
</dbReference>
<dbReference type="InterPro" id="IPR035959">
    <property type="entry name" value="RutC-like_sf"/>
</dbReference>
<dbReference type="RefSeq" id="WP_193806043.1">
    <property type="nucleotide sequence ID" value="NZ_CP087714.1"/>
</dbReference>
<dbReference type="InterPro" id="IPR006175">
    <property type="entry name" value="YjgF/YER057c/UK114"/>
</dbReference>
<dbReference type="PANTHER" id="PTHR11803">
    <property type="entry name" value="2-IMINOBUTANOATE/2-IMINOPROPANOATE DEAMINASE RIDA"/>
    <property type="match status" value="1"/>
</dbReference>
<dbReference type="InterPro" id="IPR006056">
    <property type="entry name" value="RidA"/>
</dbReference>
<proteinExistence type="inferred from homology"/>
<dbReference type="NCBIfam" id="TIGR00004">
    <property type="entry name" value="Rid family detoxifying hydrolase"/>
    <property type="match status" value="1"/>
</dbReference>
<accession>A0ABZ3H462</accession>
<gene>
    <name evidence="2" type="ORF">LPQ35_02970</name>
</gene>
<evidence type="ECO:0000256" key="1">
    <source>
        <dbReference type="ARBA" id="ARBA00010552"/>
    </source>
</evidence>
<reference evidence="2 3" key="1">
    <citation type="submission" date="2021-11" db="EMBL/GenBank/DDBJ databases">
        <title>Whole genome of Geoglobus acetivorans.</title>
        <authorList>
            <person name="Liu D."/>
        </authorList>
    </citation>
    <scope>NUCLEOTIDE SEQUENCE [LARGE SCALE GENOMIC DNA]</scope>
    <source>
        <strain evidence="2 3">SBH6</strain>
    </source>
</reference>
<name>A0ABZ3H462_GEOAI</name>
<protein>
    <submittedName>
        <fullName evidence="2">Rid family detoxifying hydrolase</fullName>
    </submittedName>
</protein>